<dbReference type="AlphaFoldDB" id="A0A6A7CDE9"/>
<keyword evidence="3" id="KW-1185">Reference proteome</keyword>
<keyword evidence="2" id="KW-0808">Transferase</keyword>
<name>A0A6A7CDE9_9PEZI</name>
<dbReference type="InterPro" id="IPR000719">
    <property type="entry name" value="Prot_kinase_dom"/>
</dbReference>
<organism evidence="2 3">
    <name type="scientific">Piedraia hortae CBS 480.64</name>
    <dbReference type="NCBI Taxonomy" id="1314780"/>
    <lineage>
        <taxon>Eukaryota</taxon>
        <taxon>Fungi</taxon>
        <taxon>Dikarya</taxon>
        <taxon>Ascomycota</taxon>
        <taxon>Pezizomycotina</taxon>
        <taxon>Dothideomycetes</taxon>
        <taxon>Dothideomycetidae</taxon>
        <taxon>Capnodiales</taxon>
        <taxon>Piedraiaceae</taxon>
        <taxon>Piedraia</taxon>
    </lineage>
</organism>
<dbReference type="OrthoDB" id="635774at2759"/>
<gene>
    <name evidence="2" type="ORF">K470DRAFT_208950</name>
</gene>
<dbReference type="GO" id="GO:0005524">
    <property type="term" value="F:ATP binding"/>
    <property type="evidence" value="ECO:0007669"/>
    <property type="project" value="InterPro"/>
</dbReference>
<dbReference type="InterPro" id="IPR046959">
    <property type="entry name" value="PRK1-6/SRF4-like"/>
</dbReference>
<dbReference type="PANTHER" id="PTHR48007">
    <property type="entry name" value="LEUCINE-RICH REPEAT RECEPTOR-LIKE PROTEIN KINASE PXC1"/>
    <property type="match status" value="1"/>
</dbReference>
<dbReference type="InterPro" id="IPR001245">
    <property type="entry name" value="Ser-Thr/Tyr_kinase_cat_dom"/>
</dbReference>
<dbReference type="Pfam" id="PF07714">
    <property type="entry name" value="PK_Tyr_Ser-Thr"/>
    <property type="match status" value="1"/>
</dbReference>
<dbReference type="Proteomes" id="UP000799421">
    <property type="component" value="Unassembled WGS sequence"/>
</dbReference>
<dbReference type="EMBL" id="MU005957">
    <property type="protein sequence ID" value="KAF2864408.1"/>
    <property type="molecule type" value="Genomic_DNA"/>
</dbReference>
<sequence>MRDVQSNIDGLWILNLSMQFRDRSQREKFFVTYADPSSKWYRVTVSVDYGNIPKSSELGGLDCLISQEEKACKIYEALRESLHKIPFYNTVTNLRVEYDEGERMCIHVEEDANEIVEYPTLSLFMHIQTLHYRENELQFDSHLSGYVYKVKVDGLALIKKEIPGPYALDEFMYEVNALNNLQGCPSVVQLQGLVVDDPPGEEENQDQGPLVKGLLVSYASKGTLGLILERATGLDELSWDRRVKWAQQIVQALSSIHEAGYVQGDFTLSNIVIDENDDALIIDINRRGCPIGWEPPELKPLIKSGQRIGMCISTKTDLYQLGMVLWAIAKICSEPEREDDLTPLSTTDAPEFYCDIVDTCLRNRPQERATASTLLQSFQHNAKSTSESRQDDAAVDVADDEIRKSRRRMDSGLGDIDIDEDNFSVTCDDDRFRPGFKL</sequence>
<evidence type="ECO:0000259" key="1">
    <source>
        <dbReference type="PROSITE" id="PS50011"/>
    </source>
</evidence>
<proteinExistence type="predicted"/>
<dbReference type="SUPFAM" id="SSF56112">
    <property type="entry name" value="Protein kinase-like (PK-like)"/>
    <property type="match status" value="1"/>
</dbReference>
<reference evidence="2" key="1">
    <citation type="journal article" date="2020" name="Stud. Mycol.">
        <title>101 Dothideomycetes genomes: a test case for predicting lifestyles and emergence of pathogens.</title>
        <authorList>
            <person name="Haridas S."/>
            <person name="Albert R."/>
            <person name="Binder M."/>
            <person name="Bloem J."/>
            <person name="Labutti K."/>
            <person name="Salamov A."/>
            <person name="Andreopoulos B."/>
            <person name="Baker S."/>
            <person name="Barry K."/>
            <person name="Bills G."/>
            <person name="Bluhm B."/>
            <person name="Cannon C."/>
            <person name="Castanera R."/>
            <person name="Culley D."/>
            <person name="Daum C."/>
            <person name="Ezra D."/>
            <person name="Gonzalez J."/>
            <person name="Henrissat B."/>
            <person name="Kuo A."/>
            <person name="Liang C."/>
            <person name="Lipzen A."/>
            <person name="Lutzoni F."/>
            <person name="Magnuson J."/>
            <person name="Mondo S."/>
            <person name="Nolan M."/>
            <person name="Ohm R."/>
            <person name="Pangilinan J."/>
            <person name="Park H.-J."/>
            <person name="Ramirez L."/>
            <person name="Alfaro M."/>
            <person name="Sun H."/>
            <person name="Tritt A."/>
            <person name="Yoshinaga Y."/>
            <person name="Zwiers L.-H."/>
            <person name="Turgeon B."/>
            <person name="Goodwin S."/>
            <person name="Spatafora J."/>
            <person name="Crous P."/>
            <person name="Grigoriev I."/>
        </authorList>
    </citation>
    <scope>NUCLEOTIDE SEQUENCE</scope>
    <source>
        <strain evidence="2">CBS 480.64</strain>
    </source>
</reference>
<dbReference type="InterPro" id="IPR011009">
    <property type="entry name" value="Kinase-like_dom_sf"/>
</dbReference>
<dbReference type="GO" id="GO:0004672">
    <property type="term" value="F:protein kinase activity"/>
    <property type="evidence" value="ECO:0007669"/>
    <property type="project" value="InterPro"/>
</dbReference>
<evidence type="ECO:0000313" key="2">
    <source>
        <dbReference type="EMBL" id="KAF2864408.1"/>
    </source>
</evidence>
<dbReference type="PANTHER" id="PTHR48007:SF4">
    <property type="entry name" value="LEUCINE-RICH REPEAT RECEPTOR-LIKE PROTEIN KINASE PXC1"/>
    <property type="match status" value="1"/>
</dbReference>
<dbReference type="PROSITE" id="PS50011">
    <property type="entry name" value="PROTEIN_KINASE_DOM"/>
    <property type="match status" value="1"/>
</dbReference>
<evidence type="ECO:0000313" key="3">
    <source>
        <dbReference type="Proteomes" id="UP000799421"/>
    </source>
</evidence>
<protein>
    <submittedName>
        <fullName evidence="2">Kinase-like protein</fullName>
    </submittedName>
</protein>
<accession>A0A6A7CDE9</accession>
<dbReference type="Gene3D" id="1.10.510.10">
    <property type="entry name" value="Transferase(Phosphotransferase) domain 1"/>
    <property type="match status" value="1"/>
</dbReference>
<feature type="domain" description="Protein kinase" evidence="1">
    <location>
        <begin position="133"/>
        <end position="383"/>
    </location>
</feature>
<keyword evidence="2" id="KW-0418">Kinase</keyword>